<evidence type="ECO:0008006" key="3">
    <source>
        <dbReference type="Google" id="ProtNLM"/>
    </source>
</evidence>
<dbReference type="Gene3D" id="3.30.460.10">
    <property type="entry name" value="Beta Polymerase, domain 2"/>
    <property type="match status" value="1"/>
</dbReference>
<dbReference type="PANTHER" id="PTHR34822">
    <property type="entry name" value="GRPB DOMAIN PROTEIN (AFU_ORTHOLOGUE AFUA_1G01530)"/>
    <property type="match status" value="1"/>
</dbReference>
<proteinExistence type="predicted"/>
<protein>
    <recommendedName>
        <fullName evidence="3">GrpB family protein</fullName>
    </recommendedName>
</protein>
<dbReference type="PANTHER" id="PTHR34822:SF1">
    <property type="entry name" value="GRPB FAMILY PROTEIN"/>
    <property type="match status" value="1"/>
</dbReference>
<dbReference type="InterPro" id="IPR007344">
    <property type="entry name" value="GrpB/CoaE"/>
</dbReference>
<name>A0A061JG49_9PROT</name>
<dbReference type="Proteomes" id="UP000026922">
    <property type="component" value="Unassembled WGS sequence"/>
</dbReference>
<gene>
    <name evidence="1" type="ORF">K737_300802</name>
</gene>
<dbReference type="AlphaFoldDB" id="A0A061JG49"/>
<keyword evidence="2" id="KW-1185">Reference proteome</keyword>
<evidence type="ECO:0000313" key="1">
    <source>
        <dbReference type="EMBL" id="ETZ04785.1"/>
    </source>
</evidence>
<accession>A0A061JG49</accession>
<sequence>MFKEIQVVPYDTNWPHIFEKEAEIIRQELGDNCIAIHHIGSTTIPGLVAKPTIDMIAVVRSGDLSIA</sequence>
<evidence type="ECO:0000313" key="2">
    <source>
        <dbReference type="Proteomes" id="UP000026922"/>
    </source>
</evidence>
<dbReference type="SUPFAM" id="SSF81301">
    <property type="entry name" value="Nucleotidyltransferase"/>
    <property type="match status" value="1"/>
</dbReference>
<organism evidence="1 2">
    <name type="scientific">Holospora undulata HU1</name>
    <dbReference type="NCBI Taxonomy" id="1321371"/>
    <lineage>
        <taxon>Bacteria</taxon>
        <taxon>Pseudomonadati</taxon>
        <taxon>Pseudomonadota</taxon>
        <taxon>Alphaproteobacteria</taxon>
        <taxon>Holosporales</taxon>
        <taxon>Holosporaceae</taxon>
        <taxon>Holospora</taxon>
    </lineage>
</organism>
<dbReference type="EMBL" id="ARPM03000151">
    <property type="protein sequence ID" value="ETZ04785.1"/>
    <property type="molecule type" value="Genomic_DNA"/>
</dbReference>
<dbReference type="InterPro" id="IPR043519">
    <property type="entry name" value="NT_sf"/>
</dbReference>
<reference evidence="1 2" key="1">
    <citation type="journal article" date="2013" name="Genome Announc.">
        <title>Draft Genome Sequence of Holospora undulata Strain HU1, a Micronucleus-Specific Symbiont of the Ciliate Paramecium caudatum.</title>
        <authorList>
            <person name="Dohra H."/>
            <person name="Suzuki H."/>
            <person name="Suzuki T."/>
            <person name="Tanaka K."/>
            <person name="Fujishima M."/>
        </authorList>
    </citation>
    <scope>NUCLEOTIDE SEQUENCE [LARGE SCALE GENOMIC DNA]</scope>
    <source>
        <strain evidence="1 2">HU1</strain>
    </source>
</reference>
<dbReference type="Pfam" id="PF04229">
    <property type="entry name" value="GrpB"/>
    <property type="match status" value="1"/>
</dbReference>
<comment type="caution">
    <text evidence="1">The sequence shown here is derived from an EMBL/GenBank/DDBJ whole genome shotgun (WGS) entry which is preliminary data.</text>
</comment>